<evidence type="ECO:0000313" key="3">
    <source>
        <dbReference type="Proteomes" id="UP000599391"/>
    </source>
</evidence>
<keyword evidence="2" id="KW-0695">RNA-directed DNA polymerase</keyword>
<sequence length="146" mass="17146">MNLMHYYSRPGFNYVSSNHVTVYCYAISKKNPGWSIAATYNLDGKILTTARQYLGNMPKNIAEYHSIILGLRKSQELNFRDVMFFSQNLKIINQLQGFSNIDDLALMPLYQQVVILLSRFQFYKLEYRSWSEMKVMFSTILDITEK</sequence>
<dbReference type="InterPro" id="IPR002156">
    <property type="entry name" value="RNaseH_domain"/>
</dbReference>
<evidence type="ECO:0000313" key="2">
    <source>
        <dbReference type="EMBL" id="MBH8554359.1"/>
    </source>
</evidence>
<dbReference type="Proteomes" id="UP000599391">
    <property type="component" value="Unassembled WGS sequence"/>
</dbReference>
<feature type="domain" description="RNase H type-1" evidence="1">
    <location>
        <begin position="42"/>
        <end position="129"/>
    </location>
</feature>
<dbReference type="GO" id="GO:0003964">
    <property type="term" value="F:RNA-directed DNA polymerase activity"/>
    <property type="evidence" value="ECO:0007669"/>
    <property type="project" value="UniProtKB-KW"/>
</dbReference>
<name>A0A8J7HJX2_9CYAN</name>
<evidence type="ECO:0000259" key="1">
    <source>
        <dbReference type="Pfam" id="PF13456"/>
    </source>
</evidence>
<keyword evidence="2" id="KW-0808">Transferase</keyword>
<organism evidence="2 3">
    <name type="scientific">Atlanticothrix silvestris CENA357</name>
    <dbReference type="NCBI Taxonomy" id="1725252"/>
    <lineage>
        <taxon>Bacteria</taxon>
        <taxon>Bacillati</taxon>
        <taxon>Cyanobacteriota</taxon>
        <taxon>Cyanophyceae</taxon>
        <taxon>Nostocales</taxon>
        <taxon>Nodulariaceae</taxon>
        <taxon>Atlanticothrix</taxon>
        <taxon>Atlanticothrix silvestris</taxon>
    </lineage>
</organism>
<keyword evidence="2" id="KW-0548">Nucleotidyltransferase</keyword>
<proteinExistence type="predicted"/>
<dbReference type="SUPFAM" id="SSF53098">
    <property type="entry name" value="Ribonuclease H-like"/>
    <property type="match status" value="1"/>
</dbReference>
<dbReference type="InterPro" id="IPR036397">
    <property type="entry name" value="RNaseH_sf"/>
</dbReference>
<gene>
    <name evidence="2" type="ORF">I8751_18705</name>
</gene>
<dbReference type="GO" id="GO:0003676">
    <property type="term" value="F:nucleic acid binding"/>
    <property type="evidence" value="ECO:0007669"/>
    <property type="project" value="InterPro"/>
</dbReference>
<comment type="caution">
    <text evidence="2">The sequence shown here is derived from an EMBL/GenBank/DDBJ whole genome shotgun (WGS) entry which is preliminary data.</text>
</comment>
<accession>A0A8J7HJX2</accession>
<protein>
    <submittedName>
        <fullName evidence="2">Reverse transcriptase-like protein</fullName>
    </submittedName>
</protein>
<dbReference type="AlphaFoldDB" id="A0A8J7HJX2"/>
<reference evidence="2 3" key="1">
    <citation type="journal article" date="2021" name="Int. J. Syst. Evol. Microbiol.">
        <title>Amazonocrinis nigriterrae gen. nov., sp. nov., Atlanticothrix silvestris gen. nov., sp. nov. and Dendronalium phyllosphericum gen. nov., sp. nov., nostocacean cyanobacteria from Brazilian environments.</title>
        <authorList>
            <person name="Alvarenga D.O."/>
            <person name="Andreote A.P.D."/>
            <person name="Branco L.H.Z."/>
            <person name="Delbaje E."/>
            <person name="Cruz R.B."/>
            <person name="Varani A.M."/>
            <person name="Fiore M.F."/>
        </authorList>
    </citation>
    <scope>NUCLEOTIDE SEQUENCE [LARGE SCALE GENOMIC DNA]</scope>
    <source>
        <strain evidence="2 3">CENA357</strain>
    </source>
</reference>
<dbReference type="EMBL" id="JAECZB010000071">
    <property type="protein sequence ID" value="MBH8554359.1"/>
    <property type="molecule type" value="Genomic_DNA"/>
</dbReference>
<dbReference type="Pfam" id="PF13456">
    <property type="entry name" value="RVT_3"/>
    <property type="match status" value="1"/>
</dbReference>
<keyword evidence="3" id="KW-1185">Reference proteome</keyword>
<dbReference type="Gene3D" id="3.30.420.10">
    <property type="entry name" value="Ribonuclease H-like superfamily/Ribonuclease H"/>
    <property type="match status" value="1"/>
</dbReference>
<dbReference type="InterPro" id="IPR012337">
    <property type="entry name" value="RNaseH-like_sf"/>
</dbReference>
<dbReference type="GO" id="GO:0004523">
    <property type="term" value="F:RNA-DNA hybrid ribonuclease activity"/>
    <property type="evidence" value="ECO:0007669"/>
    <property type="project" value="InterPro"/>
</dbReference>